<keyword evidence="1" id="KW-1185">Reference proteome</keyword>
<reference evidence="2" key="2">
    <citation type="submission" date="2017-02" db="UniProtKB">
        <authorList>
            <consortium name="WormBaseParasite"/>
        </authorList>
    </citation>
    <scope>IDENTIFICATION</scope>
</reference>
<dbReference type="Proteomes" id="UP000035642">
    <property type="component" value="Unassembled WGS sequence"/>
</dbReference>
<accession>A0A0K0CY32</accession>
<proteinExistence type="predicted"/>
<dbReference type="AlphaFoldDB" id="A0A0K0CY32"/>
<protein>
    <submittedName>
        <fullName evidence="2">FRAS1-related extracellular matrix protein 2</fullName>
    </submittedName>
</protein>
<evidence type="ECO:0000313" key="1">
    <source>
        <dbReference type="Proteomes" id="UP000035642"/>
    </source>
</evidence>
<evidence type="ECO:0000313" key="2">
    <source>
        <dbReference type="WBParaSite" id="ACAC_0000252801-mRNA-1"/>
    </source>
</evidence>
<sequence length="71" mass="7869">MRDCTVAGDVLHVSILMQQGPAGLSQTEHIEFVYVACEKPNQYADENYVGSSKRSDLIPWKPDIIQFSLAG</sequence>
<dbReference type="WBParaSite" id="ACAC_0000252801-mRNA-1">
    <property type="protein sequence ID" value="ACAC_0000252801-mRNA-1"/>
    <property type="gene ID" value="ACAC_0000252801"/>
</dbReference>
<organism evidence="1 2">
    <name type="scientific">Angiostrongylus cantonensis</name>
    <name type="common">Rat lungworm</name>
    <dbReference type="NCBI Taxonomy" id="6313"/>
    <lineage>
        <taxon>Eukaryota</taxon>
        <taxon>Metazoa</taxon>
        <taxon>Ecdysozoa</taxon>
        <taxon>Nematoda</taxon>
        <taxon>Chromadorea</taxon>
        <taxon>Rhabditida</taxon>
        <taxon>Rhabditina</taxon>
        <taxon>Rhabditomorpha</taxon>
        <taxon>Strongyloidea</taxon>
        <taxon>Metastrongylidae</taxon>
        <taxon>Angiostrongylus</taxon>
    </lineage>
</organism>
<reference evidence="1" key="1">
    <citation type="submission" date="2012-09" db="EMBL/GenBank/DDBJ databases">
        <authorList>
            <person name="Martin A.A."/>
        </authorList>
    </citation>
    <scope>NUCLEOTIDE SEQUENCE</scope>
</reference>
<name>A0A0K0CY32_ANGCA</name>